<keyword evidence="3" id="KW-1185">Reference proteome</keyword>
<sequence>MSSIWYAPPLTLSAATPKGANIPPFTVPTTDVQPSHYKIPLLRSPTLSPLQLEDSLQDTDSLLTNMLSSLSTDQPRHHTHTHDAIFKKMTSQDEFVKSMSELSLDLSSQFGAMATTAQVSNTTSSPATIGTRIDLTPLKESLPVDMTFTTLPSRNNNDRATNTAIEVMKMSMMTLSMHDEEEAHDSEWEGFGSHVSEMTMRKNRVAAGRHHSRNYVYDTSSREKRVSAASAKRGNTVHSSFVPRTVCHSGMQIDESGSVGVLRDDNDSRSRRRHPYYRPPSASIYGRARSSASASSPTEYSAYQGSDGSYGIYHSDVY</sequence>
<feature type="compositionally biased region" description="Basic residues" evidence="1">
    <location>
        <begin position="204"/>
        <end position="213"/>
    </location>
</feature>
<accession>A0A1Y2BTW6</accession>
<comment type="caution">
    <text evidence="2">The sequence shown here is derived from an EMBL/GenBank/DDBJ whole genome shotgun (WGS) entry which is preliminary data.</text>
</comment>
<feature type="region of interest" description="Disordered" evidence="1">
    <location>
        <begin position="248"/>
        <end position="308"/>
    </location>
</feature>
<proteinExistence type="predicted"/>
<evidence type="ECO:0000313" key="2">
    <source>
        <dbReference type="EMBL" id="ORY38189.1"/>
    </source>
</evidence>
<dbReference type="OrthoDB" id="10601910at2759"/>
<evidence type="ECO:0000256" key="1">
    <source>
        <dbReference type="SAM" id="MobiDB-lite"/>
    </source>
</evidence>
<feature type="compositionally biased region" description="Low complexity" evidence="1">
    <location>
        <begin position="279"/>
        <end position="303"/>
    </location>
</feature>
<organism evidence="2 3">
    <name type="scientific">Rhizoclosmatium globosum</name>
    <dbReference type="NCBI Taxonomy" id="329046"/>
    <lineage>
        <taxon>Eukaryota</taxon>
        <taxon>Fungi</taxon>
        <taxon>Fungi incertae sedis</taxon>
        <taxon>Chytridiomycota</taxon>
        <taxon>Chytridiomycota incertae sedis</taxon>
        <taxon>Chytridiomycetes</taxon>
        <taxon>Chytridiales</taxon>
        <taxon>Chytriomycetaceae</taxon>
        <taxon>Rhizoclosmatium</taxon>
    </lineage>
</organism>
<gene>
    <name evidence="2" type="ORF">BCR33DRAFT_720896</name>
</gene>
<name>A0A1Y2BTW6_9FUNG</name>
<dbReference type="EMBL" id="MCGO01000045">
    <property type="protein sequence ID" value="ORY38189.1"/>
    <property type="molecule type" value="Genomic_DNA"/>
</dbReference>
<protein>
    <submittedName>
        <fullName evidence="2">Uncharacterized protein</fullName>
    </submittedName>
</protein>
<evidence type="ECO:0000313" key="3">
    <source>
        <dbReference type="Proteomes" id="UP000193642"/>
    </source>
</evidence>
<feature type="region of interest" description="Disordered" evidence="1">
    <location>
        <begin position="204"/>
        <end position="235"/>
    </location>
</feature>
<reference evidence="2 3" key="1">
    <citation type="submission" date="2016-07" db="EMBL/GenBank/DDBJ databases">
        <title>Pervasive Adenine N6-methylation of Active Genes in Fungi.</title>
        <authorList>
            <consortium name="DOE Joint Genome Institute"/>
            <person name="Mondo S.J."/>
            <person name="Dannebaum R.O."/>
            <person name="Kuo R.C."/>
            <person name="Labutti K."/>
            <person name="Haridas S."/>
            <person name="Kuo A."/>
            <person name="Salamov A."/>
            <person name="Ahrendt S.R."/>
            <person name="Lipzen A."/>
            <person name="Sullivan W."/>
            <person name="Andreopoulos W.B."/>
            <person name="Clum A."/>
            <person name="Lindquist E."/>
            <person name="Daum C."/>
            <person name="Ramamoorthy G.K."/>
            <person name="Gryganskyi A."/>
            <person name="Culley D."/>
            <person name="Magnuson J.K."/>
            <person name="James T.Y."/>
            <person name="O'Malley M.A."/>
            <person name="Stajich J.E."/>
            <person name="Spatafora J.W."/>
            <person name="Visel A."/>
            <person name="Grigoriev I.V."/>
        </authorList>
    </citation>
    <scope>NUCLEOTIDE SEQUENCE [LARGE SCALE GENOMIC DNA]</scope>
    <source>
        <strain evidence="2 3">JEL800</strain>
    </source>
</reference>
<dbReference type="Proteomes" id="UP000193642">
    <property type="component" value="Unassembled WGS sequence"/>
</dbReference>
<dbReference type="AlphaFoldDB" id="A0A1Y2BTW6"/>